<dbReference type="OrthoDB" id="3020801at2759"/>
<evidence type="ECO:0000313" key="1">
    <source>
        <dbReference type="EMBL" id="KAG7088264.1"/>
    </source>
</evidence>
<protein>
    <submittedName>
        <fullName evidence="1">Uncharacterized protein</fullName>
    </submittedName>
</protein>
<dbReference type="KEGG" id="more:E1B28_012278"/>
<keyword evidence="2" id="KW-1185">Reference proteome</keyword>
<gene>
    <name evidence="1" type="ORF">E1B28_012278</name>
</gene>
<sequence>MHRRFRRASLFRATWMPLHYQPQQGDTLARTLQLREGQFVTLSGSDPNRVHLHSLPTHSLPSDPATTSRALSIVDKAQCLIVVGLKKIQDKTYDDNVKKVAELLERARSTKMTLGPADTNHLRGEGFPAAACGWSMGQGQKQPMHTGGKYAGVIQELIAEPCIQRVASVQDAGFACWSFKNYKYYLDAMKKLGASVERFELNFE</sequence>
<dbReference type="Proteomes" id="UP001049176">
    <property type="component" value="Chromosome 8"/>
</dbReference>
<accession>A0A9P7UQL6</accession>
<dbReference type="RefSeq" id="XP_043004735.1">
    <property type="nucleotide sequence ID" value="XM_043157368.1"/>
</dbReference>
<proteinExistence type="predicted"/>
<reference evidence="1" key="1">
    <citation type="journal article" date="2021" name="Genome Biol. Evol.">
        <title>The assembled and annotated genome of the fairy-ring fungus Marasmius oreades.</title>
        <authorList>
            <person name="Hiltunen M."/>
            <person name="Ament-Velasquez S.L."/>
            <person name="Johannesson H."/>
        </authorList>
    </citation>
    <scope>NUCLEOTIDE SEQUENCE</scope>
    <source>
        <strain evidence="1">03SP1</strain>
    </source>
</reference>
<organism evidence="1 2">
    <name type="scientific">Marasmius oreades</name>
    <name type="common">fairy-ring Marasmius</name>
    <dbReference type="NCBI Taxonomy" id="181124"/>
    <lineage>
        <taxon>Eukaryota</taxon>
        <taxon>Fungi</taxon>
        <taxon>Dikarya</taxon>
        <taxon>Basidiomycota</taxon>
        <taxon>Agaricomycotina</taxon>
        <taxon>Agaricomycetes</taxon>
        <taxon>Agaricomycetidae</taxon>
        <taxon>Agaricales</taxon>
        <taxon>Marasmiineae</taxon>
        <taxon>Marasmiaceae</taxon>
        <taxon>Marasmius</taxon>
    </lineage>
</organism>
<evidence type="ECO:0000313" key="2">
    <source>
        <dbReference type="Proteomes" id="UP001049176"/>
    </source>
</evidence>
<dbReference type="AlphaFoldDB" id="A0A9P7UQL6"/>
<dbReference type="EMBL" id="CM032188">
    <property type="protein sequence ID" value="KAG7088264.1"/>
    <property type="molecule type" value="Genomic_DNA"/>
</dbReference>
<name>A0A9P7UQL6_9AGAR</name>
<comment type="caution">
    <text evidence="1">The sequence shown here is derived from an EMBL/GenBank/DDBJ whole genome shotgun (WGS) entry which is preliminary data.</text>
</comment>
<dbReference type="GeneID" id="66081353"/>